<evidence type="ECO:0000259" key="8">
    <source>
        <dbReference type="Pfam" id="PF06429"/>
    </source>
</evidence>
<comment type="subunit">
    <text evidence="5 6">The basal body constitutes a major portion of the flagellar organelle and consists of four rings (L,P,S, and M) mounted on a central rod. The rod consists of about 26 subunits of FlgG in the distal portion, and FlgB, FlgC and FlgF are thought to build up the proximal portion of the rod with about 6 subunits each.</text>
</comment>
<evidence type="ECO:0000256" key="1">
    <source>
        <dbReference type="ARBA" id="ARBA00004117"/>
    </source>
</evidence>
<sequence>MGVFDSINISASGLTAQRLRLDVVAGNIANANTTRGVNGEPYRRQIVTMGERTATSFQNVLAQEMGQASGQGVRVTGIVKDETPFKLVFDPSHPDAVKEPGDPMYGYVRMPNVDIAREMVDMISATRSYEANVTAINAAKSQALKALEIGR</sequence>
<evidence type="ECO:0000256" key="5">
    <source>
        <dbReference type="ARBA" id="ARBA00025933"/>
    </source>
</evidence>
<dbReference type="RefSeq" id="WP_386048097.1">
    <property type="nucleotide sequence ID" value="NZ_JBHUIO010000009.1"/>
</dbReference>
<evidence type="ECO:0000259" key="7">
    <source>
        <dbReference type="Pfam" id="PF00460"/>
    </source>
</evidence>
<dbReference type="EMBL" id="JBHUIO010000009">
    <property type="protein sequence ID" value="MFD2171363.1"/>
    <property type="molecule type" value="Genomic_DNA"/>
</dbReference>
<dbReference type="PANTHER" id="PTHR30435:SF2">
    <property type="entry name" value="FLAGELLAR BASAL-BODY ROD PROTEIN FLGC"/>
    <property type="match status" value="1"/>
</dbReference>
<gene>
    <name evidence="9" type="primary">flgC</name>
    <name evidence="9" type="ORF">ACFSOY_15440</name>
</gene>
<keyword evidence="9" id="KW-0966">Cell projection</keyword>
<dbReference type="PANTHER" id="PTHR30435">
    <property type="entry name" value="FLAGELLAR PROTEIN"/>
    <property type="match status" value="1"/>
</dbReference>
<dbReference type="InterPro" id="IPR001444">
    <property type="entry name" value="Flag_bb_rod_N"/>
</dbReference>
<feature type="domain" description="Flagellar basal-body/hook protein C-terminal" evidence="8">
    <location>
        <begin position="106"/>
        <end position="146"/>
    </location>
</feature>
<comment type="subcellular location">
    <subcellularLocation>
        <location evidence="1 6">Bacterial flagellum basal body</location>
    </subcellularLocation>
</comment>
<dbReference type="Proteomes" id="UP001597343">
    <property type="component" value="Unassembled WGS sequence"/>
</dbReference>
<dbReference type="NCBIfam" id="TIGR01395">
    <property type="entry name" value="FlgC"/>
    <property type="match status" value="1"/>
</dbReference>
<dbReference type="Pfam" id="PF00460">
    <property type="entry name" value="Flg_bb_rod"/>
    <property type="match status" value="1"/>
</dbReference>
<evidence type="ECO:0000256" key="6">
    <source>
        <dbReference type="RuleBase" id="RU362062"/>
    </source>
</evidence>
<evidence type="ECO:0000313" key="9">
    <source>
        <dbReference type="EMBL" id="MFD2171363.1"/>
    </source>
</evidence>
<keyword evidence="10" id="KW-1185">Reference proteome</keyword>
<evidence type="ECO:0000256" key="4">
    <source>
        <dbReference type="ARBA" id="ARBA00023143"/>
    </source>
</evidence>
<protein>
    <recommendedName>
        <fullName evidence="3 6">Flagellar basal-body rod protein FlgC</fullName>
    </recommendedName>
</protein>
<evidence type="ECO:0000313" key="10">
    <source>
        <dbReference type="Proteomes" id="UP001597343"/>
    </source>
</evidence>
<name>A0ABW4ZZZ0_9BACL</name>
<proteinExistence type="inferred from homology"/>
<accession>A0ABW4ZZZ0</accession>
<dbReference type="InterPro" id="IPR010930">
    <property type="entry name" value="Flg_bb/hook_C_dom"/>
</dbReference>
<keyword evidence="4 6" id="KW-0975">Bacterial flagellum</keyword>
<organism evidence="9 10">
    <name type="scientific">Tumebacillus lipolyticus</name>
    <dbReference type="NCBI Taxonomy" id="1280370"/>
    <lineage>
        <taxon>Bacteria</taxon>
        <taxon>Bacillati</taxon>
        <taxon>Bacillota</taxon>
        <taxon>Bacilli</taxon>
        <taxon>Bacillales</taxon>
        <taxon>Alicyclobacillaceae</taxon>
        <taxon>Tumebacillus</taxon>
    </lineage>
</organism>
<keyword evidence="9" id="KW-0282">Flagellum</keyword>
<keyword evidence="9" id="KW-0969">Cilium</keyword>
<reference evidence="10" key="1">
    <citation type="journal article" date="2019" name="Int. J. Syst. Evol. Microbiol.">
        <title>The Global Catalogue of Microorganisms (GCM) 10K type strain sequencing project: providing services to taxonomists for standard genome sequencing and annotation.</title>
        <authorList>
            <consortium name="The Broad Institute Genomics Platform"/>
            <consortium name="The Broad Institute Genome Sequencing Center for Infectious Disease"/>
            <person name="Wu L."/>
            <person name="Ma J."/>
        </authorList>
    </citation>
    <scope>NUCLEOTIDE SEQUENCE [LARGE SCALE GENOMIC DNA]</scope>
    <source>
        <strain evidence="10">CGMCC 1.13574</strain>
    </source>
</reference>
<comment type="caution">
    <text evidence="9">The sequence shown here is derived from an EMBL/GenBank/DDBJ whole genome shotgun (WGS) entry which is preliminary data.</text>
</comment>
<dbReference type="Pfam" id="PF06429">
    <property type="entry name" value="Flg_bbr_C"/>
    <property type="match status" value="1"/>
</dbReference>
<comment type="similarity">
    <text evidence="2">Belongs to the flagella basal body rod proteins family.</text>
</comment>
<evidence type="ECO:0000256" key="3">
    <source>
        <dbReference type="ARBA" id="ARBA00017941"/>
    </source>
</evidence>
<dbReference type="InterPro" id="IPR006299">
    <property type="entry name" value="FlgC"/>
</dbReference>
<evidence type="ECO:0000256" key="2">
    <source>
        <dbReference type="ARBA" id="ARBA00009677"/>
    </source>
</evidence>
<feature type="domain" description="Flagellar basal body rod protein N-terminal" evidence="7">
    <location>
        <begin position="7"/>
        <end position="35"/>
    </location>
</feature>